<accession>A0ABS9X2R7</accession>
<comment type="caution">
    <text evidence="11">The sequence shown here is derived from an EMBL/GenBank/DDBJ whole genome shotgun (WGS) entry which is preliminary data.</text>
</comment>
<dbReference type="GO" id="GO:0048472">
    <property type="term" value="F:threonine-phosphate decarboxylase activity"/>
    <property type="evidence" value="ECO:0007669"/>
    <property type="project" value="UniProtKB-EC"/>
</dbReference>
<dbReference type="InterPro" id="IPR004838">
    <property type="entry name" value="NHTrfase_class1_PyrdxlP-BS"/>
</dbReference>
<comment type="cofactor">
    <cofactor evidence="1">
        <name>pyridoxal 5'-phosphate</name>
        <dbReference type="ChEBI" id="CHEBI:597326"/>
    </cofactor>
</comment>
<dbReference type="InterPro" id="IPR015421">
    <property type="entry name" value="PyrdxlP-dep_Trfase_major"/>
</dbReference>
<sequence>MALIHGGQLQQVAKQYNIPAENWLDLSTGIAPFSYPIPSIPEKVYQSLPQTSSDLKTAAKRYYNADNLLVTNGSQAIIKLLPTLWRKKNPLSTTVYLPEQGYKEHALAWQTAGFTVYWYKNELLEQEPIENNTVLVIINPNNPTGQLYSQSTLIKYQEKLEKSNGLLVIDEAFIDVVSPSHSMSHTINSNSNTINNTLILRSFGKFFGLAGIRIGFLIGSETWIEKFNDQLGPWQVNGPAQFIAQSALSDYQWHEQQKQKLQLLSADLRTILTKSIPSEYINKITGTDLFQTVYFTESTETKSRAENYYASLCQQAVYARLTDDKQALRFGLAKKNQHERLKNALLNCY</sequence>
<comment type="function">
    <text evidence="2">Decarboxylates L-threonine-O-3-phosphate to yield (R)-1-amino-2-propanol O-2-phosphate, the precursor for the linkage between the nucleotide loop and the corrin ring in cobalamin.</text>
</comment>
<evidence type="ECO:0000256" key="8">
    <source>
        <dbReference type="ARBA" id="ARBA00029996"/>
    </source>
</evidence>
<dbReference type="PANTHER" id="PTHR42885:SF1">
    <property type="entry name" value="THREONINE-PHOSPHATE DECARBOXYLASE"/>
    <property type="match status" value="1"/>
</dbReference>
<organism evidence="11 12">
    <name type="scientific">Colwellia maritima</name>
    <dbReference type="NCBI Taxonomy" id="2912588"/>
    <lineage>
        <taxon>Bacteria</taxon>
        <taxon>Pseudomonadati</taxon>
        <taxon>Pseudomonadota</taxon>
        <taxon>Gammaproteobacteria</taxon>
        <taxon>Alteromonadales</taxon>
        <taxon>Colwelliaceae</taxon>
        <taxon>Colwellia</taxon>
    </lineage>
</organism>
<keyword evidence="7 11" id="KW-0456">Lyase</keyword>
<keyword evidence="12" id="KW-1185">Reference proteome</keyword>
<proteinExistence type="predicted"/>
<dbReference type="EC" id="4.1.1.81" evidence="4"/>
<dbReference type="Proteomes" id="UP001139646">
    <property type="component" value="Unassembled WGS sequence"/>
</dbReference>
<evidence type="ECO:0000313" key="12">
    <source>
        <dbReference type="Proteomes" id="UP001139646"/>
    </source>
</evidence>
<dbReference type="Pfam" id="PF00155">
    <property type="entry name" value="Aminotran_1_2"/>
    <property type="match status" value="1"/>
</dbReference>
<dbReference type="PANTHER" id="PTHR42885">
    <property type="entry name" value="HISTIDINOL-PHOSPHATE AMINOTRANSFERASE-RELATED"/>
    <property type="match status" value="1"/>
</dbReference>
<dbReference type="InterPro" id="IPR004839">
    <property type="entry name" value="Aminotransferase_I/II_large"/>
</dbReference>
<dbReference type="InterPro" id="IPR005860">
    <property type="entry name" value="CobD"/>
</dbReference>
<comment type="pathway">
    <text evidence="3">Cofactor biosynthesis; adenosylcobalamin biosynthesis.</text>
</comment>
<keyword evidence="5" id="KW-0169">Cobalamin biosynthesis</keyword>
<dbReference type="SUPFAM" id="SSF53383">
    <property type="entry name" value="PLP-dependent transferases"/>
    <property type="match status" value="1"/>
</dbReference>
<dbReference type="InterPro" id="IPR015424">
    <property type="entry name" value="PyrdxlP-dep_Trfase"/>
</dbReference>
<dbReference type="EMBL" id="JAKKSL010000002">
    <property type="protein sequence ID" value="MCI2284082.1"/>
    <property type="molecule type" value="Genomic_DNA"/>
</dbReference>
<dbReference type="Gene3D" id="3.90.1150.10">
    <property type="entry name" value="Aspartate Aminotransferase, domain 1"/>
    <property type="match status" value="1"/>
</dbReference>
<evidence type="ECO:0000313" key="11">
    <source>
        <dbReference type="EMBL" id="MCI2284082.1"/>
    </source>
</evidence>
<evidence type="ECO:0000256" key="1">
    <source>
        <dbReference type="ARBA" id="ARBA00001933"/>
    </source>
</evidence>
<evidence type="ECO:0000259" key="10">
    <source>
        <dbReference type="Pfam" id="PF00155"/>
    </source>
</evidence>
<evidence type="ECO:0000256" key="9">
    <source>
        <dbReference type="ARBA" id="ARBA00048531"/>
    </source>
</evidence>
<reference evidence="11" key="1">
    <citation type="submission" date="2022-01" db="EMBL/GenBank/DDBJ databases">
        <title>Colwellia maritima, isolated from seawater.</title>
        <authorList>
            <person name="Kristyanto S."/>
            <person name="Jung J."/>
            <person name="Jeon C.O."/>
        </authorList>
    </citation>
    <scope>NUCLEOTIDE SEQUENCE</scope>
    <source>
        <strain evidence="11">MSW7</strain>
    </source>
</reference>
<evidence type="ECO:0000256" key="3">
    <source>
        <dbReference type="ARBA" id="ARBA00004953"/>
    </source>
</evidence>
<evidence type="ECO:0000256" key="2">
    <source>
        <dbReference type="ARBA" id="ARBA00003444"/>
    </source>
</evidence>
<evidence type="ECO:0000256" key="4">
    <source>
        <dbReference type="ARBA" id="ARBA00012285"/>
    </source>
</evidence>
<name>A0ABS9X2R7_9GAMM</name>
<evidence type="ECO:0000256" key="7">
    <source>
        <dbReference type="ARBA" id="ARBA00023239"/>
    </source>
</evidence>
<comment type="catalytic activity">
    <reaction evidence="9">
        <text>O-phospho-L-threonine + H(+) = (R)-1-aminopropan-2-yl phosphate + CO2</text>
        <dbReference type="Rhea" id="RHEA:11492"/>
        <dbReference type="ChEBI" id="CHEBI:15378"/>
        <dbReference type="ChEBI" id="CHEBI:16526"/>
        <dbReference type="ChEBI" id="CHEBI:58563"/>
        <dbReference type="ChEBI" id="CHEBI:58675"/>
        <dbReference type="EC" id="4.1.1.81"/>
    </reaction>
</comment>
<dbReference type="RefSeq" id="WP_242286544.1">
    <property type="nucleotide sequence ID" value="NZ_JAKKSL010000002.1"/>
</dbReference>
<gene>
    <name evidence="11" type="primary">cobD</name>
    <name evidence="11" type="ORF">L3081_12665</name>
</gene>
<dbReference type="NCBIfam" id="TIGR01140">
    <property type="entry name" value="L_thr_O3P_dcar"/>
    <property type="match status" value="1"/>
</dbReference>
<dbReference type="InterPro" id="IPR015422">
    <property type="entry name" value="PyrdxlP-dep_Trfase_small"/>
</dbReference>
<dbReference type="CDD" id="cd00609">
    <property type="entry name" value="AAT_like"/>
    <property type="match status" value="1"/>
</dbReference>
<dbReference type="Gene3D" id="3.40.640.10">
    <property type="entry name" value="Type I PLP-dependent aspartate aminotransferase-like (Major domain)"/>
    <property type="match status" value="1"/>
</dbReference>
<evidence type="ECO:0000256" key="6">
    <source>
        <dbReference type="ARBA" id="ARBA00022898"/>
    </source>
</evidence>
<dbReference type="PROSITE" id="PS00105">
    <property type="entry name" value="AA_TRANSFER_CLASS_1"/>
    <property type="match status" value="1"/>
</dbReference>
<evidence type="ECO:0000256" key="5">
    <source>
        <dbReference type="ARBA" id="ARBA00022573"/>
    </source>
</evidence>
<protein>
    <recommendedName>
        <fullName evidence="4">threonine-phosphate decarboxylase</fullName>
        <ecNumber evidence="4">4.1.1.81</ecNumber>
    </recommendedName>
    <alternativeName>
        <fullName evidence="8">L-threonine-O-3-phosphate decarboxylase</fullName>
    </alternativeName>
</protein>
<feature type="domain" description="Aminotransferase class I/classII large" evidence="10">
    <location>
        <begin position="52"/>
        <end position="292"/>
    </location>
</feature>
<keyword evidence="6" id="KW-0663">Pyridoxal phosphate</keyword>